<reference evidence="1" key="1">
    <citation type="submission" date="2018-11" db="EMBL/GenBank/DDBJ databases">
        <authorList>
            <consortium name="Pathogen Informatics"/>
        </authorList>
    </citation>
    <scope>NUCLEOTIDE SEQUENCE</scope>
</reference>
<comment type="caution">
    <text evidence="1">The sequence shown here is derived from an EMBL/GenBank/DDBJ whole genome shotgun (WGS) entry which is preliminary data.</text>
</comment>
<proteinExistence type="predicted"/>
<name>A0A3S5B9Y2_9PLAT</name>
<sequence length="78" mass="8296">MQATTSGCRLIGLQLADRPGCLAEWHPLSGRGVSCLAAHGSLVCLASGACLYTLRIVWAEDTQLPGFNLIAYAKSYNL</sequence>
<dbReference type="AlphaFoldDB" id="A0A3S5B9Y2"/>
<protein>
    <submittedName>
        <fullName evidence="1">Uncharacterized protein</fullName>
    </submittedName>
</protein>
<evidence type="ECO:0000313" key="2">
    <source>
        <dbReference type="Proteomes" id="UP000784294"/>
    </source>
</evidence>
<gene>
    <name evidence="1" type="ORF">PXEA_LOCUS37666</name>
</gene>
<dbReference type="Proteomes" id="UP000784294">
    <property type="component" value="Unassembled WGS sequence"/>
</dbReference>
<organism evidence="1 2">
    <name type="scientific">Protopolystoma xenopodis</name>
    <dbReference type="NCBI Taxonomy" id="117903"/>
    <lineage>
        <taxon>Eukaryota</taxon>
        <taxon>Metazoa</taxon>
        <taxon>Spiralia</taxon>
        <taxon>Lophotrochozoa</taxon>
        <taxon>Platyhelminthes</taxon>
        <taxon>Monogenea</taxon>
        <taxon>Polyopisthocotylea</taxon>
        <taxon>Polystomatidea</taxon>
        <taxon>Polystomatidae</taxon>
        <taxon>Protopolystoma</taxon>
    </lineage>
</organism>
<evidence type="ECO:0000313" key="1">
    <source>
        <dbReference type="EMBL" id="VEL44226.1"/>
    </source>
</evidence>
<accession>A0A3S5B9Y2</accession>
<keyword evidence="2" id="KW-1185">Reference proteome</keyword>
<dbReference type="EMBL" id="CAAALY010292259">
    <property type="protein sequence ID" value="VEL44226.1"/>
    <property type="molecule type" value="Genomic_DNA"/>
</dbReference>